<keyword evidence="2" id="KW-1003">Cell membrane</keyword>
<protein>
    <submittedName>
        <fullName evidence="10">Olfactory receptor OR44</fullName>
    </submittedName>
</protein>
<proteinExistence type="evidence at transcript level"/>
<dbReference type="InterPro" id="IPR004117">
    <property type="entry name" value="7tm6_olfct_rcpt"/>
</dbReference>
<keyword evidence="9" id="KW-0807">Transducer</keyword>
<dbReference type="PANTHER" id="PTHR21137">
    <property type="entry name" value="ODORANT RECEPTOR"/>
    <property type="match status" value="1"/>
</dbReference>
<dbReference type="Pfam" id="PF02949">
    <property type="entry name" value="7tm_6"/>
    <property type="match status" value="1"/>
</dbReference>
<dbReference type="EMBL" id="MH196316">
    <property type="protein sequence ID" value="QAB43923.1"/>
    <property type="molecule type" value="mRNA"/>
</dbReference>
<evidence type="ECO:0000256" key="7">
    <source>
        <dbReference type="ARBA" id="ARBA00023136"/>
    </source>
</evidence>
<evidence type="ECO:0000256" key="8">
    <source>
        <dbReference type="ARBA" id="ARBA00023170"/>
    </source>
</evidence>
<keyword evidence="4" id="KW-0812">Transmembrane</keyword>
<keyword evidence="8 10" id="KW-0675">Receptor</keyword>
<accession>A0A410HX37</accession>
<dbReference type="GO" id="GO:0005549">
    <property type="term" value="F:odorant binding"/>
    <property type="evidence" value="ECO:0007669"/>
    <property type="project" value="InterPro"/>
</dbReference>
<evidence type="ECO:0000256" key="6">
    <source>
        <dbReference type="ARBA" id="ARBA00022989"/>
    </source>
</evidence>
<sequence length="90" mass="10337">MFYQLFLYCWFGGELLLESEKLQLSAYSCAWPDAGAGVQRSLRIVMCRLQSPVKLTACRLYALTRETFLLLMNGSYSYFALLHRMNQAPA</sequence>
<reference evidence="10" key="1">
    <citation type="submission" date="2018-04" db="EMBL/GenBank/DDBJ databases">
        <title>Identification and expression profiles of candidate chemosensory membrane proteins in the band-winged grasshopper, Oedaleus asiaticus.</title>
        <authorList>
            <person name="Zhou Y."/>
            <person name="Pang B."/>
        </authorList>
    </citation>
    <scope>NUCLEOTIDE SEQUENCE</scope>
</reference>
<evidence type="ECO:0000256" key="2">
    <source>
        <dbReference type="ARBA" id="ARBA00022475"/>
    </source>
</evidence>
<dbReference type="GO" id="GO:0004984">
    <property type="term" value="F:olfactory receptor activity"/>
    <property type="evidence" value="ECO:0007669"/>
    <property type="project" value="InterPro"/>
</dbReference>
<dbReference type="GO" id="GO:0005886">
    <property type="term" value="C:plasma membrane"/>
    <property type="evidence" value="ECO:0007669"/>
    <property type="project" value="UniProtKB-SubCell"/>
</dbReference>
<keyword evidence="3" id="KW-0716">Sensory transduction</keyword>
<evidence type="ECO:0000256" key="4">
    <source>
        <dbReference type="ARBA" id="ARBA00022692"/>
    </source>
</evidence>
<keyword evidence="7" id="KW-0472">Membrane</keyword>
<evidence type="ECO:0000256" key="9">
    <source>
        <dbReference type="ARBA" id="ARBA00023224"/>
    </source>
</evidence>
<evidence type="ECO:0000313" key="10">
    <source>
        <dbReference type="EMBL" id="QAB43923.1"/>
    </source>
</evidence>
<dbReference type="PANTHER" id="PTHR21137:SF35">
    <property type="entry name" value="ODORANT RECEPTOR 19A-RELATED"/>
    <property type="match status" value="1"/>
</dbReference>
<dbReference type="AlphaFoldDB" id="A0A410HX37"/>
<comment type="subcellular location">
    <subcellularLocation>
        <location evidence="1">Cell membrane</location>
        <topology evidence="1">Multi-pass membrane protein</topology>
    </subcellularLocation>
</comment>
<evidence type="ECO:0000256" key="5">
    <source>
        <dbReference type="ARBA" id="ARBA00022725"/>
    </source>
</evidence>
<keyword evidence="6" id="KW-1133">Transmembrane helix</keyword>
<organism evidence="10">
    <name type="scientific">Oedaleus asiaticus</name>
    <dbReference type="NCBI Taxonomy" id="244712"/>
    <lineage>
        <taxon>Eukaryota</taxon>
        <taxon>Metazoa</taxon>
        <taxon>Ecdysozoa</taxon>
        <taxon>Arthropoda</taxon>
        <taxon>Hexapoda</taxon>
        <taxon>Insecta</taxon>
        <taxon>Pterygota</taxon>
        <taxon>Neoptera</taxon>
        <taxon>Polyneoptera</taxon>
        <taxon>Orthoptera</taxon>
        <taxon>Caelifera</taxon>
        <taxon>Acrididea</taxon>
        <taxon>Acridomorpha</taxon>
        <taxon>Acridoidea</taxon>
        <taxon>Acrididae</taxon>
        <taxon>Oedipodinae</taxon>
        <taxon>Oedaleus</taxon>
    </lineage>
</organism>
<name>A0A410HX37_9ORTH</name>
<evidence type="ECO:0000256" key="3">
    <source>
        <dbReference type="ARBA" id="ARBA00022606"/>
    </source>
</evidence>
<dbReference type="GO" id="GO:0007165">
    <property type="term" value="P:signal transduction"/>
    <property type="evidence" value="ECO:0007669"/>
    <property type="project" value="UniProtKB-KW"/>
</dbReference>
<keyword evidence="5" id="KW-0552">Olfaction</keyword>
<evidence type="ECO:0000256" key="1">
    <source>
        <dbReference type="ARBA" id="ARBA00004651"/>
    </source>
</evidence>